<keyword evidence="8" id="KW-1185">Reference proteome</keyword>
<evidence type="ECO:0000259" key="6">
    <source>
        <dbReference type="PROSITE" id="PS50016"/>
    </source>
</evidence>
<organism evidence="7 8">
    <name type="scientific">Intoshia linei</name>
    <dbReference type="NCBI Taxonomy" id="1819745"/>
    <lineage>
        <taxon>Eukaryota</taxon>
        <taxon>Metazoa</taxon>
        <taxon>Spiralia</taxon>
        <taxon>Lophotrochozoa</taxon>
        <taxon>Mesozoa</taxon>
        <taxon>Orthonectida</taxon>
        <taxon>Rhopaluridae</taxon>
        <taxon>Intoshia</taxon>
    </lineage>
</organism>
<evidence type="ECO:0000256" key="3">
    <source>
        <dbReference type="ARBA" id="ARBA00022833"/>
    </source>
</evidence>
<dbReference type="SUPFAM" id="SSF57903">
    <property type="entry name" value="FYVE/PHD zinc finger"/>
    <property type="match status" value="1"/>
</dbReference>
<evidence type="ECO:0000256" key="5">
    <source>
        <dbReference type="SAM" id="MobiDB-lite"/>
    </source>
</evidence>
<dbReference type="PROSITE" id="PS50016">
    <property type="entry name" value="ZF_PHD_2"/>
    <property type="match status" value="1"/>
</dbReference>
<dbReference type="SMART" id="SM00249">
    <property type="entry name" value="PHD"/>
    <property type="match status" value="1"/>
</dbReference>
<feature type="domain" description="PHD-type" evidence="6">
    <location>
        <begin position="615"/>
        <end position="665"/>
    </location>
</feature>
<feature type="region of interest" description="Disordered" evidence="5">
    <location>
        <begin position="752"/>
        <end position="794"/>
    </location>
</feature>
<dbReference type="Gene3D" id="2.30.30.1150">
    <property type="match status" value="1"/>
</dbReference>
<dbReference type="InterPro" id="IPR019787">
    <property type="entry name" value="Znf_PHD-finger"/>
</dbReference>
<feature type="region of interest" description="Disordered" evidence="5">
    <location>
        <begin position="436"/>
        <end position="490"/>
    </location>
</feature>
<evidence type="ECO:0000313" key="8">
    <source>
        <dbReference type="Proteomes" id="UP000078046"/>
    </source>
</evidence>
<name>A0A177AXW3_9BILA</name>
<dbReference type="GO" id="GO:0042393">
    <property type="term" value="F:histone binding"/>
    <property type="evidence" value="ECO:0007669"/>
    <property type="project" value="TreeGrafter"/>
</dbReference>
<evidence type="ECO:0000256" key="4">
    <source>
        <dbReference type="PROSITE-ProRule" id="PRU00146"/>
    </source>
</evidence>
<dbReference type="InterPro" id="IPR028938">
    <property type="entry name" value="Rsf1-like"/>
</dbReference>
<protein>
    <recommendedName>
        <fullName evidence="6">PHD-type domain-containing protein</fullName>
    </recommendedName>
</protein>
<accession>A0A177AXW3</accession>
<feature type="compositionally biased region" description="Polar residues" evidence="5">
    <location>
        <begin position="872"/>
        <end position="887"/>
    </location>
</feature>
<dbReference type="GO" id="GO:0008270">
    <property type="term" value="F:zinc ion binding"/>
    <property type="evidence" value="ECO:0007669"/>
    <property type="project" value="UniProtKB-KW"/>
</dbReference>
<proteinExistence type="predicted"/>
<dbReference type="GO" id="GO:0031213">
    <property type="term" value="C:RSF complex"/>
    <property type="evidence" value="ECO:0007669"/>
    <property type="project" value="InterPro"/>
</dbReference>
<dbReference type="Proteomes" id="UP000078046">
    <property type="component" value="Unassembled WGS sequence"/>
</dbReference>
<dbReference type="EMBL" id="LWCA01000815">
    <property type="protein sequence ID" value="OAF66839.1"/>
    <property type="molecule type" value="Genomic_DNA"/>
</dbReference>
<feature type="region of interest" description="Disordered" evidence="5">
    <location>
        <begin position="811"/>
        <end position="905"/>
    </location>
</feature>
<dbReference type="PANTHER" id="PTHR14296:SF16">
    <property type="entry name" value="REMODELING AND SPACING FACTOR 1"/>
    <property type="match status" value="1"/>
</dbReference>
<reference evidence="7 8" key="1">
    <citation type="submission" date="2016-04" db="EMBL/GenBank/DDBJ databases">
        <title>The genome of Intoshia linei affirms orthonectids as highly simplified spiralians.</title>
        <authorList>
            <person name="Mikhailov K.V."/>
            <person name="Slusarev G.S."/>
            <person name="Nikitin M.A."/>
            <person name="Logacheva M.D."/>
            <person name="Penin A."/>
            <person name="Aleoshin V."/>
            <person name="Panchin Y.V."/>
        </authorList>
    </citation>
    <scope>NUCLEOTIDE SEQUENCE [LARGE SCALE GENOMIC DNA]</scope>
    <source>
        <strain evidence="7">Intl2013</strain>
        <tissue evidence="7">Whole animal</tissue>
    </source>
</reference>
<keyword evidence="3" id="KW-0862">Zinc</keyword>
<feature type="compositionally biased region" description="Basic and acidic residues" evidence="5">
    <location>
        <begin position="858"/>
        <end position="871"/>
    </location>
</feature>
<keyword evidence="1" id="KW-0479">Metal-binding</keyword>
<dbReference type="InterPro" id="IPR001965">
    <property type="entry name" value="Znf_PHD"/>
</dbReference>
<evidence type="ECO:0000256" key="2">
    <source>
        <dbReference type="ARBA" id="ARBA00022771"/>
    </source>
</evidence>
<keyword evidence="2 4" id="KW-0863">Zinc-finger</keyword>
<dbReference type="PROSITE" id="PS01359">
    <property type="entry name" value="ZF_PHD_1"/>
    <property type="match status" value="1"/>
</dbReference>
<dbReference type="InterPro" id="IPR019786">
    <property type="entry name" value="Zinc_finger_PHD-type_CS"/>
</dbReference>
<dbReference type="Pfam" id="PF00628">
    <property type="entry name" value="PHD"/>
    <property type="match status" value="1"/>
</dbReference>
<feature type="compositionally biased region" description="Basic residues" evidence="5">
    <location>
        <begin position="823"/>
        <end position="839"/>
    </location>
</feature>
<feature type="compositionally biased region" description="Polar residues" evidence="5">
    <location>
        <begin position="784"/>
        <end position="793"/>
    </location>
</feature>
<evidence type="ECO:0000313" key="7">
    <source>
        <dbReference type="EMBL" id="OAF66839.1"/>
    </source>
</evidence>
<dbReference type="GO" id="GO:0045892">
    <property type="term" value="P:negative regulation of DNA-templated transcription"/>
    <property type="evidence" value="ECO:0007669"/>
    <property type="project" value="TreeGrafter"/>
</dbReference>
<dbReference type="InterPro" id="IPR011011">
    <property type="entry name" value="Znf_FYVE_PHD"/>
</dbReference>
<dbReference type="PANTHER" id="PTHR14296">
    <property type="entry name" value="REMODELING AND SPACING FACTOR 1"/>
    <property type="match status" value="1"/>
</dbReference>
<evidence type="ECO:0000256" key="1">
    <source>
        <dbReference type="ARBA" id="ARBA00022723"/>
    </source>
</evidence>
<dbReference type="OrthoDB" id="10055895at2759"/>
<gene>
    <name evidence="7" type="ORF">A3Q56_05450</name>
</gene>
<sequence>MYRKTQPVVSKMENLPIFDNQNKVENLQIKNLVIQEEVHDNTNQKNNDSPLESVSELTPLQKEENGIQEKEIVKFTIENGQNEAKVIDIPKNIIEQDPNTPPIIEKIGVFINSDTTAEFAMICSFIEQFSVSAELPDLTNFVELRSILEESTINERLVIFLLHLIKKIRKVNISVSKWQLNLKRIVQHNMPHFTKLIEKQLFENLPLLKKLCIIRGMMELLFTRYKKFANILNLNKEKIKSLPMGRDLYGNLYWVMVDNQRNLLIFKENINFSIEIVCNSMFGLDFLVKEIKFQTFKSDPFFKIVSLNSDDEKVLVNVKKEKENGVKKKIKKQNNVKEEKLKFDSKNIPELKIKLEPPNLENLTKKKILIEKVDKSEESKKIKELKEIVPVKTEPKDKITVKIEKPKTTKELTRESMPRSNVTRRSVRLAALKTVENPIESPLPPKKKTKQKILLKSPSKPKQLKRDISFSESELNESDSSAERYATNKRSNKHKKGLLNFRNRMKHLRDKNIIEFSKSSTSDVKVVSKPKQLHRYGRPVWLKMLEDEYLENDARYQNHYDSSDHDSFKCDSDFDFDSQVLDVNVSKFVYNSERIDQLLYEKLHCIDDYNKSIESLCCNRCDRLEKPLTIIICDTCKDMYHMKCIQPILHVVPSEYWICQNCDRNLLIQNLNHFSMSVNETTRKANIMKKRKARLEFVQMSMENLVPKKIKKPNKEYLFDDDCVMRSNRVKKQVNYKFDDYDKMIDSALDQPVKSNSNVNYGHGKVERELSDKDTDYRGKSDCESTSSENSFDSYRCSLRTRRPIIDFINDNSEDDVYDPKGSRRTKKIKSRNTRRTRRRIIESEEEPMSDLSNDSSVKSEKHSTIEKTQSDAHSQVSDTSNMSGISKQKKRIISESEEDEKNEI</sequence>
<dbReference type="AlphaFoldDB" id="A0A177AXW3"/>
<feature type="compositionally biased region" description="Basic and acidic residues" evidence="5">
    <location>
        <begin position="764"/>
        <end position="783"/>
    </location>
</feature>
<comment type="caution">
    <text evidence="7">The sequence shown here is derived from an EMBL/GenBank/DDBJ whole genome shotgun (WGS) entry which is preliminary data.</text>
</comment>
<feature type="compositionally biased region" description="Acidic residues" evidence="5">
    <location>
        <begin position="896"/>
        <end position="905"/>
    </location>
</feature>